<dbReference type="EMBL" id="JAMSHJ010000006">
    <property type="protein sequence ID" value="KAI5399951.1"/>
    <property type="molecule type" value="Genomic_DNA"/>
</dbReference>
<protein>
    <submittedName>
        <fullName evidence="1">Uncharacterized protein</fullName>
    </submittedName>
</protein>
<proteinExistence type="predicted"/>
<gene>
    <name evidence="1" type="ORF">KIW84_065045</name>
</gene>
<organism evidence="1 2">
    <name type="scientific">Pisum sativum</name>
    <name type="common">Garden pea</name>
    <name type="synonym">Lathyrus oleraceus</name>
    <dbReference type="NCBI Taxonomy" id="3888"/>
    <lineage>
        <taxon>Eukaryota</taxon>
        <taxon>Viridiplantae</taxon>
        <taxon>Streptophyta</taxon>
        <taxon>Embryophyta</taxon>
        <taxon>Tracheophyta</taxon>
        <taxon>Spermatophyta</taxon>
        <taxon>Magnoliopsida</taxon>
        <taxon>eudicotyledons</taxon>
        <taxon>Gunneridae</taxon>
        <taxon>Pentapetalae</taxon>
        <taxon>rosids</taxon>
        <taxon>fabids</taxon>
        <taxon>Fabales</taxon>
        <taxon>Fabaceae</taxon>
        <taxon>Papilionoideae</taxon>
        <taxon>50 kb inversion clade</taxon>
        <taxon>NPAAA clade</taxon>
        <taxon>Hologalegina</taxon>
        <taxon>IRL clade</taxon>
        <taxon>Fabeae</taxon>
        <taxon>Lathyrus</taxon>
    </lineage>
</organism>
<accession>A0A9D5A9K3</accession>
<dbReference type="AlphaFoldDB" id="A0A9D5A9K3"/>
<evidence type="ECO:0000313" key="2">
    <source>
        <dbReference type="Proteomes" id="UP001058974"/>
    </source>
</evidence>
<feature type="non-terminal residue" evidence="1">
    <location>
        <position position="1"/>
    </location>
</feature>
<sequence>LTHKGYKCPDSNGKIFISKDVMCNECRCPYSTMFLASKSEHVSAQSGMSHGLPLPISSICPDPLIQVIVSPVPVTPLPSSSPTTSSKVSSQILKTTSNNLVSLKQT</sequence>
<dbReference type="Proteomes" id="UP001058974">
    <property type="component" value="Chromosome 6"/>
</dbReference>
<dbReference type="Gramene" id="Psat06G0504500-T2">
    <property type="protein sequence ID" value="KAI5399951.1"/>
    <property type="gene ID" value="KIW84_065045"/>
</dbReference>
<keyword evidence="2" id="KW-1185">Reference proteome</keyword>
<comment type="caution">
    <text evidence="1">The sequence shown here is derived from an EMBL/GenBank/DDBJ whole genome shotgun (WGS) entry which is preliminary data.</text>
</comment>
<reference evidence="1 2" key="1">
    <citation type="journal article" date="2022" name="Nat. Genet.">
        <title>Improved pea reference genome and pan-genome highlight genomic features and evolutionary characteristics.</title>
        <authorList>
            <person name="Yang T."/>
            <person name="Liu R."/>
            <person name="Luo Y."/>
            <person name="Hu S."/>
            <person name="Wang D."/>
            <person name="Wang C."/>
            <person name="Pandey M.K."/>
            <person name="Ge S."/>
            <person name="Xu Q."/>
            <person name="Li N."/>
            <person name="Li G."/>
            <person name="Huang Y."/>
            <person name="Saxena R.K."/>
            <person name="Ji Y."/>
            <person name="Li M."/>
            <person name="Yan X."/>
            <person name="He Y."/>
            <person name="Liu Y."/>
            <person name="Wang X."/>
            <person name="Xiang C."/>
            <person name="Varshney R.K."/>
            <person name="Ding H."/>
            <person name="Gao S."/>
            <person name="Zong X."/>
        </authorList>
    </citation>
    <scope>NUCLEOTIDE SEQUENCE [LARGE SCALE GENOMIC DNA]</scope>
    <source>
        <strain evidence="1 2">cv. Zhongwan 6</strain>
    </source>
</reference>
<evidence type="ECO:0000313" key="1">
    <source>
        <dbReference type="EMBL" id="KAI5399951.1"/>
    </source>
</evidence>
<name>A0A9D5A9K3_PEA</name>